<evidence type="ECO:0000313" key="3">
    <source>
        <dbReference type="Proteomes" id="UP000026961"/>
    </source>
</evidence>
<reference evidence="2" key="1">
    <citation type="submission" date="2015-04" db="UniProtKB">
        <authorList>
            <consortium name="EnsemblPlants"/>
        </authorList>
    </citation>
    <scope>IDENTIFICATION</scope>
</reference>
<protein>
    <submittedName>
        <fullName evidence="2">Uncharacterized protein</fullName>
    </submittedName>
</protein>
<evidence type="ECO:0000313" key="2">
    <source>
        <dbReference type="EnsemblPlants" id="OGLUM05G02840.1"/>
    </source>
</evidence>
<name>A0A0D9ZU15_9ORYZ</name>
<accession>A0A0D9ZU15</accession>
<dbReference type="EnsemblPlants" id="OGLUM05G02840.1">
    <property type="protein sequence ID" value="OGLUM05G02840.1"/>
    <property type="gene ID" value="OGLUM05G02840"/>
</dbReference>
<organism evidence="2">
    <name type="scientific">Oryza glumipatula</name>
    <dbReference type="NCBI Taxonomy" id="40148"/>
    <lineage>
        <taxon>Eukaryota</taxon>
        <taxon>Viridiplantae</taxon>
        <taxon>Streptophyta</taxon>
        <taxon>Embryophyta</taxon>
        <taxon>Tracheophyta</taxon>
        <taxon>Spermatophyta</taxon>
        <taxon>Magnoliopsida</taxon>
        <taxon>Liliopsida</taxon>
        <taxon>Poales</taxon>
        <taxon>Poaceae</taxon>
        <taxon>BOP clade</taxon>
        <taxon>Oryzoideae</taxon>
        <taxon>Oryzeae</taxon>
        <taxon>Oryzinae</taxon>
        <taxon>Oryza</taxon>
    </lineage>
</organism>
<dbReference type="HOGENOM" id="CLU_1211423_0_0_1"/>
<dbReference type="AlphaFoldDB" id="A0A0D9ZU15"/>
<dbReference type="Proteomes" id="UP000026961">
    <property type="component" value="Chromosome 5"/>
</dbReference>
<dbReference type="Gramene" id="OGLUM05G02840.1">
    <property type="protein sequence ID" value="OGLUM05G02840.1"/>
    <property type="gene ID" value="OGLUM05G02840"/>
</dbReference>
<sequence length="229" mass="24230">MARAMNSSSGNGEVDVQKVEKIAPVYNLVTKPSVYGANRRATTVKARPATTAVAAGFAGSSNSRQPAPAPASWPHGSVVTKEFISKYIEDKKRQAGLARGLRSVTTATTTAMFRRAAMAAAAPSDSEVRVQKVDKLDLVFNILTKPPVYGAGKGNNPPKAPAPRRPAATGGDHGSGGAVAGRKQPGVVSIEDINKRSENYIRDRKRIPLLTKEREVFAPKLMTLGSGHS</sequence>
<reference evidence="2" key="2">
    <citation type="submission" date="2018-05" db="EMBL/GenBank/DDBJ databases">
        <title>OgluRS3 (Oryza glumaepatula Reference Sequence Version 3).</title>
        <authorList>
            <person name="Zhang J."/>
            <person name="Kudrna D."/>
            <person name="Lee S."/>
            <person name="Talag J."/>
            <person name="Welchert J."/>
            <person name="Wing R.A."/>
        </authorList>
    </citation>
    <scope>NUCLEOTIDE SEQUENCE [LARGE SCALE GENOMIC DNA]</scope>
</reference>
<keyword evidence="3" id="KW-1185">Reference proteome</keyword>
<feature type="region of interest" description="Disordered" evidence="1">
    <location>
        <begin position="147"/>
        <end position="195"/>
    </location>
</feature>
<proteinExistence type="predicted"/>
<evidence type="ECO:0000256" key="1">
    <source>
        <dbReference type="SAM" id="MobiDB-lite"/>
    </source>
</evidence>